<keyword evidence="5" id="KW-0472">Membrane</keyword>
<dbReference type="Pfam" id="PF00069">
    <property type="entry name" value="Pkinase"/>
    <property type="match status" value="1"/>
</dbReference>
<comment type="caution">
    <text evidence="7">The sequence shown here is derived from an EMBL/GenBank/DDBJ whole genome shotgun (WGS) entry which is preliminary data.</text>
</comment>
<reference evidence="7 8" key="1">
    <citation type="journal article" date="2021" name="Hortic Res">
        <title>The domestication of Cucurbita argyrosperma as revealed by the genome of its wild relative.</title>
        <authorList>
            <person name="Barrera-Redondo J."/>
            <person name="Sanchez-de la Vega G."/>
            <person name="Aguirre-Liguori J.A."/>
            <person name="Castellanos-Morales G."/>
            <person name="Gutierrez-Guerrero Y.T."/>
            <person name="Aguirre-Dugua X."/>
            <person name="Aguirre-Planter E."/>
            <person name="Tenaillon M.I."/>
            <person name="Lira-Saade R."/>
            <person name="Eguiarte L.E."/>
        </authorList>
    </citation>
    <scope>NUCLEOTIDE SEQUENCE [LARGE SCALE GENOMIC DNA]</scope>
    <source>
        <strain evidence="7">JBR-2021</strain>
    </source>
</reference>
<feature type="binding site" evidence="4">
    <location>
        <position position="100"/>
    </location>
    <ligand>
        <name>ATP</name>
        <dbReference type="ChEBI" id="CHEBI:30616"/>
    </ligand>
</feature>
<feature type="non-terminal residue" evidence="7">
    <location>
        <position position="1"/>
    </location>
</feature>
<dbReference type="GO" id="GO:0005524">
    <property type="term" value="F:ATP binding"/>
    <property type="evidence" value="ECO:0007669"/>
    <property type="project" value="UniProtKB-UniRule"/>
</dbReference>
<keyword evidence="5" id="KW-0812">Transmembrane</keyword>
<dbReference type="PROSITE" id="PS50011">
    <property type="entry name" value="PROTEIN_KINASE_DOM"/>
    <property type="match status" value="1"/>
</dbReference>
<keyword evidence="1" id="KW-0433">Leucine-rich repeat</keyword>
<keyword evidence="4" id="KW-0067">ATP-binding</keyword>
<keyword evidence="8" id="KW-1185">Reference proteome</keyword>
<dbReference type="EMBL" id="JAGKQH010000009">
    <property type="protein sequence ID" value="KAG6591780.1"/>
    <property type="molecule type" value="Genomic_DNA"/>
</dbReference>
<accession>A0AAV6N4U5</accession>
<gene>
    <name evidence="7" type="ORF">SDJN03_14126</name>
</gene>
<evidence type="ECO:0000256" key="3">
    <source>
        <dbReference type="ARBA" id="ARBA00023180"/>
    </source>
</evidence>
<evidence type="ECO:0000256" key="4">
    <source>
        <dbReference type="PROSITE-ProRule" id="PRU10141"/>
    </source>
</evidence>
<keyword evidence="7" id="KW-0418">Kinase</keyword>
<sequence>MDRGQAIALYATISCVAFIVSKIFIALLLYKRWKRRHMIYEDGMSGGKMVMFKSPATKSLESDAFLKKTLKLNNRDIIGSGGHGTVYKLALSDSLTFAVKRLNRGSAERDQGFERELEAMGDIKHRNIVTLHGYYTAPHYNLLIYELMPNGTFMEEGTKLVTWVKTVVQEKREEYVLDRSLSCFPVDEVNVVFSIALKCLEPEPARRPTMAEVVKVLEQLKSSSIVTDS</sequence>
<keyword evidence="7" id="KW-0808">Transferase</keyword>
<dbReference type="PROSITE" id="PS51257">
    <property type="entry name" value="PROKAR_LIPOPROTEIN"/>
    <property type="match status" value="1"/>
</dbReference>
<dbReference type="PANTHER" id="PTHR48056">
    <property type="entry name" value="LRR RECEPTOR-LIKE SERINE/THREONINE-PROTEIN KINASE-RELATED"/>
    <property type="match status" value="1"/>
</dbReference>
<evidence type="ECO:0000259" key="6">
    <source>
        <dbReference type="PROSITE" id="PS50011"/>
    </source>
</evidence>
<keyword evidence="3" id="KW-0325">Glycoprotein</keyword>
<dbReference type="GO" id="GO:0004672">
    <property type="term" value="F:protein kinase activity"/>
    <property type="evidence" value="ECO:0007669"/>
    <property type="project" value="InterPro"/>
</dbReference>
<dbReference type="InterPro" id="IPR050647">
    <property type="entry name" value="Plant_LRR-RLKs"/>
</dbReference>
<feature type="transmembrane region" description="Helical" evidence="5">
    <location>
        <begin position="6"/>
        <end position="30"/>
    </location>
</feature>
<keyword evidence="7" id="KW-0675">Receptor</keyword>
<keyword evidence="2" id="KW-0677">Repeat</keyword>
<protein>
    <submittedName>
        <fullName evidence="7">Receptor-like serine/threonine-protein kinase</fullName>
    </submittedName>
</protein>
<dbReference type="PANTHER" id="PTHR48056:SF34">
    <property type="entry name" value="LRR RECEPTOR-LIKE SERINE_THREONINE-PROTEIN KINASE ERL1"/>
    <property type="match status" value="1"/>
</dbReference>
<dbReference type="InterPro" id="IPR017441">
    <property type="entry name" value="Protein_kinase_ATP_BS"/>
</dbReference>
<evidence type="ECO:0000313" key="8">
    <source>
        <dbReference type="Proteomes" id="UP000685013"/>
    </source>
</evidence>
<proteinExistence type="predicted"/>
<evidence type="ECO:0000256" key="2">
    <source>
        <dbReference type="ARBA" id="ARBA00022737"/>
    </source>
</evidence>
<dbReference type="InterPro" id="IPR000719">
    <property type="entry name" value="Prot_kinase_dom"/>
</dbReference>
<evidence type="ECO:0000256" key="5">
    <source>
        <dbReference type="SAM" id="Phobius"/>
    </source>
</evidence>
<evidence type="ECO:0000256" key="1">
    <source>
        <dbReference type="ARBA" id="ARBA00022614"/>
    </source>
</evidence>
<dbReference type="SMART" id="SM00220">
    <property type="entry name" value="S_TKc"/>
    <property type="match status" value="1"/>
</dbReference>
<dbReference type="Proteomes" id="UP000685013">
    <property type="component" value="Chromosome 9"/>
</dbReference>
<keyword evidence="5" id="KW-1133">Transmembrane helix</keyword>
<keyword evidence="4" id="KW-0547">Nucleotide-binding</keyword>
<dbReference type="PROSITE" id="PS00107">
    <property type="entry name" value="PROTEIN_KINASE_ATP"/>
    <property type="match status" value="1"/>
</dbReference>
<organism evidence="7 8">
    <name type="scientific">Cucurbita argyrosperma subsp. sororia</name>
    <dbReference type="NCBI Taxonomy" id="37648"/>
    <lineage>
        <taxon>Eukaryota</taxon>
        <taxon>Viridiplantae</taxon>
        <taxon>Streptophyta</taxon>
        <taxon>Embryophyta</taxon>
        <taxon>Tracheophyta</taxon>
        <taxon>Spermatophyta</taxon>
        <taxon>Magnoliopsida</taxon>
        <taxon>eudicotyledons</taxon>
        <taxon>Gunneridae</taxon>
        <taxon>Pentapetalae</taxon>
        <taxon>rosids</taxon>
        <taxon>fabids</taxon>
        <taxon>Cucurbitales</taxon>
        <taxon>Cucurbitaceae</taxon>
        <taxon>Cucurbiteae</taxon>
        <taxon>Cucurbita</taxon>
    </lineage>
</organism>
<feature type="domain" description="Protein kinase" evidence="6">
    <location>
        <begin position="72"/>
        <end position="229"/>
    </location>
</feature>
<evidence type="ECO:0000313" key="7">
    <source>
        <dbReference type="EMBL" id="KAG6591780.1"/>
    </source>
</evidence>
<dbReference type="FunFam" id="3.30.200.20:FF:000434">
    <property type="entry name" value="Receptor-like serine/threonine-protein kinase"/>
    <property type="match status" value="1"/>
</dbReference>
<dbReference type="GO" id="GO:0033612">
    <property type="term" value="F:receptor serine/threonine kinase binding"/>
    <property type="evidence" value="ECO:0007669"/>
    <property type="project" value="TreeGrafter"/>
</dbReference>
<dbReference type="AlphaFoldDB" id="A0AAV6N4U5"/>
<name>A0AAV6N4U5_9ROSI</name>